<keyword evidence="2" id="KW-0813">Transport</keyword>
<dbReference type="CDD" id="cd03257">
    <property type="entry name" value="ABC_NikE_OppD_transporters"/>
    <property type="match status" value="1"/>
</dbReference>
<evidence type="ECO:0000256" key="2">
    <source>
        <dbReference type="ARBA" id="ARBA00022448"/>
    </source>
</evidence>
<evidence type="ECO:0000313" key="6">
    <source>
        <dbReference type="EMBL" id="MBD3107898.1"/>
    </source>
</evidence>
<dbReference type="FunFam" id="3.40.50.300:FF:000016">
    <property type="entry name" value="Oligopeptide ABC transporter ATP-binding component"/>
    <property type="match status" value="1"/>
</dbReference>
<dbReference type="Pfam" id="PF00005">
    <property type="entry name" value="ABC_tran"/>
    <property type="match status" value="1"/>
</dbReference>
<evidence type="ECO:0000313" key="7">
    <source>
        <dbReference type="Proteomes" id="UP000602076"/>
    </source>
</evidence>
<reference evidence="6" key="1">
    <citation type="submission" date="2020-09" db="EMBL/GenBank/DDBJ databases">
        <title>Bacillus faecalis sp. nov., a moderately halophilic bacterium isolated from cow faeces.</title>
        <authorList>
            <person name="Jiang L."/>
            <person name="Lee J."/>
        </authorList>
    </citation>
    <scope>NUCLEOTIDE SEQUENCE</scope>
    <source>
        <strain evidence="6">AGMB 02131</strain>
    </source>
</reference>
<organism evidence="6 7">
    <name type="scientific">Peribacillus faecalis</name>
    <dbReference type="NCBI Taxonomy" id="2772559"/>
    <lineage>
        <taxon>Bacteria</taxon>
        <taxon>Bacillati</taxon>
        <taxon>Bacillota</taxon>
        <taxon>Bacilli</taxon>
        <taxon>Bacillales</taxon>
        <taxon>Bacillaceae</taxon>
        <taxon>Peribacillus</taxon>
    </lineage>
</organism>
<dbReference type="GO" id="GO:0016887">
    <property type="term" value="F:ATP hydrolysis activity"/>
    <property type="evidence" value="ECO:0007669"/>
    <property type="project" value="InterPro"/>
</dbReference>
<dbReference type="PROSITE" id="PS00211">
    <property type="entry name" value="ABC_TRANSPORTER_1"/>
    <property type="match status" value="1"/>
</dbReference>
<dbReference type="SMART" id="SM00382">
    <property type="entry name" value="AAA"/>
    <property type="match status" value="1"/>
</dbReference>
<protein>
    <submittedName>
        <fullName evidence="6">ATP-binding cassette domain-containing protein</fullName>
    </submittedName>
</protein>
<dbReference type="InterPro" id="IPR013563">
    <property type="entry name" value="Oligopep_ABC_C"/>
</dbReference>
<comment type="caution">
    <text evidence="6">The sequence shown here is derived from an EMBL/GenBank/DDBJ whole genome shotgun (WGS) entry which is preliminary data.</text>
</comment>
<dbReference type="AlphaFoldDB" id="A0A927CU67"/>
<dbReference type="Gene3D" id="3.40.50.300">
    <property type="entry name" value="P-loop containing nucleotide triphosphate hydrolases"/>
    <property type="match status" value="1"/>
</dbReference>
<comment type="similarity">
    <text evidence="1">Belongs to the ABC transporter superfamily.</text>
</comment>
<dbReference type="GO" id="GO:0055085">
    <property type="term" value="P:transmembrane transport"/>
    <property type="evidence" value="ECO:0007669"/>
    <property type="project" value="UniProtKB-ARBA"/>
</dbReference>
<dbReference type="PROSITE" id="PS50893">
    <property type="entry name" value="ABC_TRANSPORTER_2"/>
    <property type="match status" value="1"/>
</dbReference>
<evidence type="ECO:0000256" key="1">
    <source>
        <dbReference type="ARBA" id="ARBA00005417"/>
    </source>
</evidence>
<dbReference type="EMBL" id="JACXSI010000012">
    <property type="protein sequence ID" value="MBD3107898.1"/>
    <property type="molecule type" value="Genomic_DNA"/>
</dbReference>
<sequence length="328" mass="36644">MKTASSNKQELVSNQKIPLVQIKNLKKYFPVGGVDLKAVDGLNLNIYEGETVGLVGESGCGKSTAGKTIIRLHEPTDGEVLFEGKNIYRYSERKMQDIRKDIQFIFQDPYASLNPRMTVGDIIAEPLTINGLMKGKAKTERVQELLNIVGLRTDHMNRFPHEFSGGQRQRIGIARALALNPKFIVCDEPISALDVSIQAQIVNLLKELQNKLDLTYLFIAHDLSMVKYISDRILVMYLGKMMELADSEELSNNPLHPYSQALLSAVPIPDPTVKRERIVLKGDVPSPINPPSGCVFCTRCPKALEICSTVAPEWQEVKPNHFVACHLY</sequence>
<keyword evidence="3" id="KW-0547">Nucleotide-binding</keyword>
<dbReference type="GO" id="GO:0005524">
    <property type="term" value="F:ATP binding"/>
    <property type="evidence" value="ECO:0007669"/>
    <property type="project" value="UniProtKB-KW"/>
</dbReference>
<dbReference type="PANTHER" id="PTHR43776:SF7">
    <property type="entry name" value="D,D-DIPEPTIDE TRANSPORT ATP-BINDING PROTEIN DDPF-RELATED"/>
    <property type="match status" value="1"/>
</dbReference>
<feature type="domain" description="ABC transporter" evidence="5">
    <location>
        <begin position="20"/>
        <end position="263"/>
    </location>
</feature>
<keyword evidence="7" id="KW-1185">Reference proteome</keyword>
<evidence type="ECO:0000256" key="3">
    <source>
        <dbReference type="ARBA" id="ARBA00022741"/>
    </source>
</evidence>
<dbReference type="GO" id="GO:0015833">
    <property type="term" value="P:peptide transport"/>
    <property type="evidence" value="ECO:0007669"/>
    <property type="project" value="InterPro"/>
</dbReference>
<dbReference type="NCBIfam" id="TIGR01727">
    <property type="entry name" value="oligo_HPY"/>
    <property type="match status" value="1"/>
</dbReference>
<dbReference type="InterPro" id="IPR027417">
    <property type="entry name" value="P-loop_NTPase"/>
</dbReference>
<evidence type="ECO:0000259" key="5">
    <source>
        <dbReference type="PROSITE" id="PS50893"/>
    </source>
</evidence>
<dbReference type="PANTHER" id="PTHR43776">
    <property type="entry name" value="TRANSPORT ATP-BINDING PROTEIN"/>
    <property type="match status" value="1"/>
</dbReference>
<keyword evidence="4 6" id="KW-0067">ATP-binding</keyword>
<gene>
    <name evidence="6" type="ORF">IEO70_05920</name>
</gene>
<dbReference type="InterPro" id="IPR017871">
    <property type="entry name" value="ABC_transporter-like_CS"/>
</dbReference>
<dbReference type="SUPFAM" id="SSF52540">
    <property type="entry name" value="P-loop containing nucleoside triphosphate hydrolases"/>
    <property type="match status" value="1"/>
</dbReference>
<name>A0A927CU67_9BACI</name>
<dbReference type="Proteomes" id="UP000602076">
    <property type="component" value="Unassembled WGS sequence"/>
</dbReference>
<dbReference type="Pfam" id="PF08352">
    <property type="entry name" value="oligo_HPY"/>
    <property type="match status" value="1"/>
</dbReference>
<evidence type="ECO:0000256" key="4">
    <source>
        <dbReference type="ARBA" id="ARBA00022840"/>
    </source>
</evidence>
<dbReference type="InterPro" id="IPR003439">
    <property type="entry name" value="ABC_transporter-like_ATP-bd"/>
</dbReference>
<proteinExistence type="inferred from homology"/>
<dbReference type="InterPro" id="IPR050319">
    <property type="entry name" value="ABC_transp_ATP-bind"/>
</dbReference>
<accession>A0A927CU67</accession>
<dbReference type="InterPro" id="IPR003593">
    <property type="entry name" value="AAA+_ATPase"/>
</dbReference>